<dbReference type="Pfam" id="PF01614">
    <property type="entry name" value="IclR_C"/>
    <property type="match status" value="1"/>
</dbReference>
<evidence type="ECO:0000313" key="7">
    <source>
        <dbReference type="EMBL" id="NJP88165.1"/>
    </source>
</evidence>
<dbReference type="RefSeq" id="WP_168005947.1">
    <property type="nucleotide sequence ID" value="NZ_JAATEP010000001.1"/>
</dbReference>
<name>A0ABX1AR82_9ACTN</name>
<dbReference type="SUPFAM" id="SSF55781">
    <property type="entry name" value="GAF domain-like"/>
    <property type="match status" value="1"/>
</dbReference>
<dbReference type="InterPro" id="IPR036388">
    <property type="entry name" value="WH-like_DNA-bd_sf"/>
</dbReference>
<feature type="region of interest" description="Disordered" evidence="4">
    <location>
        <begin position="1"/>
        <end position="68"/>
    </location>
</feature>
<feature type="domain" description="IclR-ED" evidence="6">
    <location>
        <begin position="126"/>
        <end position="307"/>
    </location>
</feature>
<evidence type="ECO:0000256" key="4">
    <source>
        <dbReference type="SAM" id="MobiDB-lite"/>
    </source>
</evidence>
<dbReference type="PROSITE" id="PS51077">
    <property type="entry name" value="HTH_ICLR"/>
    <property type="match status" value="1"/>
</dbReference>
<evidence type="ECO:0000259" key="5">
    <source>
        <dbReference type="PROSITE" id="PS51077"/>
    </source>
</evidence>
<feature type="domain" description="HTH iclR-type" evidence="5">
    <location>
        <begin position="66"/>
        <end position="126"/>
    </location>
</feature>
<dbReference type="InterPro" id="IPR050707">
    <property type="entry name" value="HTH_MetabolicPath_Reg"/>
</dbReference>
<dbReference type="Gene3D" id="1.10.10.10">
    <property type="entry name" value="Winged helix-like DNA-binding domain superfamily/Winged helix DNA-binding domain"/>
    <property type="match status" value="1"/>
</dbReference>
<evidence type="ECO:0000256" key="3">
    <source>
        <dbReference type="ARBA" id="ARBA00023163"/>
    </source>
</evidence>
<dbReference type="InterPro" id="IPR014757">
    <property type="entry name" value="Tscrpt_reg_IclR_C"/>
</dbReference>
<evidence type="ECO:0000259" key="6">
    <source>
        <dbReference type="PROSITE" id="PS51078"/>
    </source>
</evidence>
<reference evidence="7 8" key="1">
    <citation type="submission" date="2020-03" db="EMBL/GenBank/DDBJ databases">
        <title>WGS of actinomycetes isolated from Thailand.</title>
        <authorList>
            <person name="Thawai C."/>
        </authorList>
    </citation>
    <scope>NUCLEOTIDE SEQUENCE [LARGE SCALE GENOMIC DNA]</scope>
    <source>
        <strain evidence="7 8">FMUSA5-5</strain>
    </source>
</reference>
<keyword evidence="2" id="KW-0238">DNA-binding</keyword>
<dbReference type="SUPFAM" id="SSF46785">
    <property type="entry name" value="Winged helix' DNA-binding domain"/>
    <property type="match status" value="1"/>
</dbReference>
<feature type="compositionally biased region" description="Low complexity" evidence="4">
    <location>
        <begin position="1"/>
        <end position="15"/>
    </location>
</feature>
<proteinExistence type="predicted"/>
<dbReference type="Gene3D" id="3.30.450.40">
    <property type="match status" value="1"/>
</dbReference>
<dbReference type="EMBL" id="JAATEP010000001">
    <property type="protein sequence ID" value="NJP88165.1"/>
    <property type="molecule type" value="Genomic_DNA"/>
</dbReference>
<dbReference type="Proteomes" id="UP000696294">
    <property type="component" value="Unassembled WGS sequence"/>
</dbReference>
<keyword evidence="1" id="KW-0805">Transcription regulation</keyword>
<keyword evidence="8" id="KW-1185">Reference proteome</keyword>
<evidence type="ECO:0000256" key="1">
    <source>
        <dbReference type="ARBA" id="ARBA00023015"/>
    </source>
</evidence>
<organism evidence="7 8">
    <name type="scientific">Nonomuraea composti</name>
    <dbReference type="NCBI Taxonomy" id="2720023"/>
    <lineage>
        <taxon>Bacteria</taxon>
        <taxon>Bacillati</taxon>
        <taxon>Actinomycetota</taxon>
        <taxon>Actinomycetes</taxon>
        <taxon>Streptosporangiales</taxon>
        <taxon>Streptosporangiaceae</taxon>
        <taxon>Nonomuraea</taxon>
    </lineage>
</organism>
<sequence>MPTETVSTETVSQEQARTTVSQAPANATTTSPAQANATTTSRGPANAATTVGPAQAAPDERPASQPGSLERGIDLLLALSAASRPVTLSQLCRSTGLPKSTAHRILGVLCSRELARRVGNAYLPGELLESMAGITRARVPGTRRVVLPYLLYLFETTRQTVNLAVPSGLEIRYVERLYGHNRVGSRSDGLDRAPLHCTATGKALLAFDPKLRQELLARGTFERLTRRTITSLAGLERELAQVRRHGIAYSQEEFTEGVACVAAPVFGPGGRICMAVGVAAPAHLAPLAKLGISVRGAAQAISAALLGA</sequence>
<protein>
    <submittedName>
        <fullName evidence="7">Helix-turn-helix domain-containing protein</fullName>
    </submittedName>
</protein>
<accession>A0ABX1AR82</accession>
<dbReference type="InterPro" id="IPR005471">
    <property type="entry name" value="Tscrpt_reg_IclR_N"/>
</dbReference>
<dbReference type="InterPro" id="IPR036390">
    <property type="entry name" value="WH_DNA-bd_sf"/>
</dbReference>
<keyword evidence="3" id="KW-0804">Transcription</keyword>
<comment type="caution">
    <text evidence="7">The sequence shown here is derived from an EMBL/GenBank/DDBJ whole genome shotgun (WGS) entry which is preliminary data.</text>
</comment>
<dbReference type="PANTHER" id="PTHR30136">
    <property type="entry name" value="HELIX-TURN-HELIX TRANSCRIPTIONAL REGULATOR, ICLR FAMILY"/>
    <property type="match status" value="1"/>
</dbReference>
<dbReference type="PROSITE" id="PS51078">
    <property type="entry name" value="ICLR_ED"/>
    <property type="match status" value="1"/>
</dbReference>
<dbReference type="SMART" id="SM00346">
    <property type="entry name" value="HTH_ICLR"/>
    <property type="match status" value="1"/>
</dbReference>
<dbReference type="InterPro" id="IPR029016">
    <property type="entry name" value="GAF-like_dom_sf"/>
</dbReference>
<dbReference type="PANTHER" id="PTHR30136:SF24">
    <property type="entry name" value="HTH-TYPE TRANSCRIPTIONAL REPRESSOR ALLR"/>
    <property type="match status" value="1"/>
</dbReference>
<dbReference type="Pfam" id="PF09339">
    <property type="entry name" value="HTH_IclR"/>
    <property type="match status" value="1"/>
</dbReference>
<evidence type="ECO:0000313" key="8">
    <source>
        <dbReference type="Proteomes" id="UP000696294"/>
    </source>
</evidence>
<feature type="compositionally biased region" description="Polar residues" evidence="4">
    <location>
        <begin position="16"/>
        <end position="49"/>
    </location>
</feature>
<gene>
    <name evidence="7" type="ORF">HCN51_01610</name>
</gene>
<evidence type="ECO:0000256" key="2">
    <source>
        <dbReference type="ARBA" id="ARBA00023125"/>
    </source>
</evidence>